<name>A0A839RMN5_9ACTN</name>
<dbReference type="InterPro" id="IPR024520">
    <property type="entry name" value="DUF3558"/>
</dbReference>
<dbReference type="RefSeq" id="WP_083962394.1">
    <property type="nucleotide sequence ID" value="NZ_BDDI01000011.1"/>
</dbReference>
<dbReference type="EMBL" id="JACHWS010000002">
    <property type="protein sequence ID" value="MBB3037657.1"/>
    <property type="molecule type" value="Genomic_DNA"/>
</dbReference>
<organism evidence="1 2">
    <name type="scientific">Hoyosella altamirensis</name>
    <dbReference type="NCBI Taxonomy" id="616997"/>
    <lineage>
        <taxon>Bacteria</taxon>
        <taxon>Bacillati</taxon>
        <taxon>Actinomycetota</taxon>
        <taxon>Actinomycetes</taxon>
        <taxon>Mycobacteriales</taxon>
        <taxon>Hoyosellaceae</taxon>
        <taxon>Hoyosella</taxon>
    </lineage>
</organism>
<dbReference type="PROSITE" id="PS51257">
    <property type="entry name" value="PROKAR_LIPOPROTEIN"/>
    <property type="match status" value="1"/>
</dbReference>
<accession>A0A839RMN5</accession>
<evidence type="ECO:0000313" key="1">
    <source>
        <dbReference type="EMBL" id="MBB3037657.1"/>
    </source>
</evidence>
<evidence type="ECO:0008006" key="3">
    <source>
        <dbReference type="Google" id="ProtNLM"/>
    </source>
</evidence>
<protein>
    <recommendedName>
        <fullName evidence="3">DUF3558 domain-containing protein</fullName>
    </recommendedName>
</protein>
<sequence>MPNRCSFEWRRALACGAAAALLGAGLVGCTREIEGTARADGSVGQVDSQEFLNLLDECEFLPAEDIAEVFDADGVSNTFFGAICRYDVYGPAGTVGVTLAWFEDGSLWRERRATEQLGYEVNNVSVAGQGGFEVRIPDDPMACGVATRSGDGGSLTWWVHPQGSRAGVNSCDAALELAEMSVRMNF</sequence>
<comment type="caution">
    <text evidence="1">The sequence shown here is derived from an EMBL/GenBank/DDBJ whole genome shotgun (WGS) entry which is preliminary data.</text>
</comment>
<evidence type="ECO:0000313" key="2">
    <source>
        <dbReference type="Proteomes" id="UP000567922"/>
    </source>
</evidence>
<gene>
    <name evidence="1" type="ORF">FHU29_002106</name>
</gene>
<reference evidence="1 2" key="1">
    <citation type="submission" date="2020-08" db="EMBL/GenBank/DDBJ databases">
        <title>Sequencing the genomes of 1000 actinobacteria strains.</title>
        <authorList>
            <person name="Klenk H.-P."/>
        </authorList>
    </citation>
    <scope>NUCLEOTIDE SEQUENCE [LARGE SCALE GENOMIC DNA]</scope>
    <source>
        <strain evidence="1 2">DSM 45258</strain>
    </source>
</reference>
<dbReference type="AlphaFoldDB" id="A0A839RMN5"/>
<dbReference type="Proteomes" id="UP000567922">
    <property type="component" value="Unassembled WGS sequence"/>
</dbReference>
<dbReference type="Pfam" id="PF12079">
    <property type="entry name" value="DUF3558"/>
    <property type="match status" value="1"/>
</dbReference>
<proteinExistence type="predicted"/>
<dbReference type="OrthoDB" id="4761308at2"/>
<keyword evidence="2" id="KW-1185">Reference proteome</keyword>